<evidence type="ECO:0000313" key="3">
    <source>
        <dbReference type="Proteomes" id="UP001066276"/>
    </source>
</evidence>
<name>A0AAV7P786_PLEWA</name>
<evidence type="ECO:0000313" key="2">
    <source>
        <dbReference type="EMBL" id="KAJ1124178.1"/>
    </source>
</evidence>
<feature type="compositionally biased region" description="Basic residues" evidence="1">
    <location>
        <begin position="157"/>
        <end position="171"/>
    </location>
</feature>
<sequence length="197" mass="22250">MLVEIYYHADKQVDRHNLLAVHILKIDKKLQALNDLIRRAQTHSYTQQVLWQCASTRDNSPKTIKILNDIVTEVRSWPPELRTGFVGGKNLCTIMDEKGTDSENRNSQATCFSQQEENQSSPGCSKDFNSQATSPVKEEIAGEASNTLPANEVSLTVRKKKQQRKAQKKTKVAQQHSTQKSFTKSIGTQGQRPLVER</sequence>
<protein>
    <submittedName>
        <fullName evidence="2">Uncharacterized protein</fullName>
    </submittedName>
</protein>
<feature type="compositionally biased region" description="Polar residues" evidence="1">
    <location>
        <begin position="176"/>
        <end position="191"/>
    </location>
</feature>
<evidence type="ECO:0000256" key="1">
    <source>
        <dbReference type="SAM" id="MobiDB-lite"/>
    </source>
</evidence>
<comment type="caution">
    <text evidence="2">The sequence shown here is derived from an EMBL/GenBank/DDBJ whole genome shotgun (WGS) entry which is preliminary data.</text>
</comment>
<reference evidence="2" key="1">
    <citation type="journal article" date="2022" name="bioRxiv">
        <title>Sequencing and chromosome-scale assembly of the giantPleurodeles waltlgenome.</title>
        <authorList>
            <person name="Brown T."/>
            <person name="Elewa A."/>
            <person name="Iarovenko S."/>
            <person name="Subramanian E."/>
            <person name="Araus A.J."/>
            <person name="Petzold A."/>
            <person name="Susuki M."/>
            <person name="Suzuki K.-i.T."/>
            <person name="Hayashi T."/>
            <person name="Toyoda A."/>
            <person name="Oliveira C."/>
            <person name="Osipova E."/>
            <person name="Leigh N.D."/>
            <person name="Simon A."/>
            <person name="Yun M.H."/>
        </authorList>
    </citation>
    <scope>NUCLEOTIDE SEQUENCE</scope>
    <source>
        <strain evidence="2">20211129_DDA</strain>
        <tissue evidence="2">Liver</tissue>
    </source>
</reference>
<feature type="region of interest" description="Disordered" evidence="1">
    <location>
        <begin position="97"/>
        <end position="197"/>
    </location>
</feature>
<accession>A0AAV7P786</accession>
<dbReference type="Proteomes" id="UP001066276">
    <property type="component" value="Chromosome 7"/>
</dbReference>
<organism evidence="2 3">
    <name type="scientific">Pleurodeles waltl</name>
    <name type="common">Iberian ribbed newt</name>
    <dbReference type="NCBI Taxonomy" id="8319"/>
    <lineage>
        <taxon>Eukaryota</taxon>
        <taxon>Metazoa</taxon>
        <taxon>Chordata</taxon>
        <taxon>Craniata</taxon>
        <taxon>Vertebrata</taxon>
        <taxon>Euteleostomi</taxon>
        <taxon>Amphibia</taxon>
        <taxon>Batrachia</taxon>
        <taxon>Caudata</taxon>
        <taxon>Salamandroidea</taxon>
        <taxon>Salamandridae</taxon>
        <taxon>Pleurodelinae</taxon>
        <taxon>Pleurodeles</taxon>
    </lineage>
</organism>
<feature type="compositionally biased region" description="Polar residues" evidence="1">
    <location>
        <begin position="105"/>
        <end position="134"/>
    </location>
</feature>
<keyword evidence="3" id="KW-1185">Reference proteome</keyword>
<dbReference type="EMBL" id="JANPWB010000011">
    <property type="protein sequence ID" value="KAJ1124178.1"/>
    <property type="molecule type" value="Genomic_DNA"/>
</dbReference>
<gene>
    <name evidence="2" type="ORF">NDU88_002639</name>
</gene>
<proteinExistence type="predicted"/>
<dbReference type="AlphaFoldDB" id="A0AAV7P786"/>